<evidence type="ECO:0000256" key="1">
    <source>
        <dbReference type="ARBA" id="ARBA00022737"/>
    </source>
</evidence>
<feature type="domain" description="DUF7791" evidence="4">
    <location>
        <begin position="615"/>
        <end position="735"/>
    </location>
</feature>
<evidence type="ECO:0000313" key="6">
    <source>
        <dbReference type="Proteomes" id="UP000256690"/>
    </source>
</evidence>
<comment type="caution">
    <text evidence="5">The sequence shown here is derived from an EMBL/GenBank/DDBJ whole genome shotgun (WGS) entry which is preliminary data.</text>
</comment>
<dbReference type="InterPro" id="IPR056693">
    <property type="entry name" value="DUF7791"/>
</dbReference>
<proteinExistence type="predicted"/>
<feature type="region of interest" description="Disordered" evidence="2">
    <location>
        <begin position="173"/>
        <end position="206"/>
    </location>
</feature>
<keyword evidence="1" id="KW-0677">Repeat</keyword>
<sequence length="894" mass="101828">MDPISALSLAAVILQFIDFSSKLVAGTYEVYNSASGTTVENVHITTIVTDLQAATGDMDVDIVGNTKHERALKDLASKCNKLSADVVVILEGLRVSDKNSAWKSLKVKWSSMRKSGQLQSIERRLDDDQQSSVKTQLDRMQSEGERLAAESATQLSRVRSEIIDAVERLMADQNQSQREAVTRRSPVDEHTYTRPTDSVSSVPTRSVQVGGNLEDVKSFLDVLVSRMTSMPAENRILEHLHFASMYSREDAIHDPGEGTFEWFLESEEESDSGHGIIGSVNEHSNTRQTTDDDATDTDDEEDSEVNDEEYDELESWKIWSFKEEQTRRKAARCSFLTWLKTGSGIFHISGKAGSGKSTLMKFLSSHPRTEEELTHWAGRKKLVVARFFFWKAGDELQRSVRGLQRALLFEVLRQCPDLIPQVFPSQWDLFKRTAASAGTDSTLFRPANIQEAFRLLIQYTRLPAHRFCFVIDGLDEYDGDSVDHMRLAEDLKSWANAEDIKICVSSRPHVEFQMTFTDRPEQRLHLHELTSHDIYIYSRQMLRSTIKARQDGDDCLALVEDVVYMSNGVFLWAWIVVRSLRSQILRGDPISALRETLETTPRELNALYTQLLDSLEPHDQKRAAHVLLLVASNQWYPNYTSVAFWWLDELDHPDFPSLEAISPFSPEELQEVRDNVERRVTSITKGFLELVPYIPYRNYSYDSELQDKDGMVELSTINAKRFEFFHRSARDFVLDHPRLGQIVNANDAVAPDRLLKLRIAEILTYPEKYRPDLCEYLEPQIQQSPVQLPVILLVKCRRVLEQTARKLGISPEPTHPSDRRHLFESGHPLHWSFVHFAAAHGQSEYTLQSAKEDPKLLAGNTDLNLLVHPSTTISFAAQSLEVISPCFDQFGSWS</sequence>
<dbReference type="AlphaFoldDB" id="A0A3D8T561"/>
<dbReference type="PANTHER" id="PTHR10039">
    <property type="entry name" value="AMELOGENIN"/>
    <property type="match status" value="1"/>
</dbReference>
<protein>
    <submittedName>
        <fullName evidence="5">Uncharacterized protein</fullName>
    </submittedName>
</protein>
<dbReference type="EMBL" id="PVWQ01000001">
    <property type="protein sequence ID" value="RDW93695.1"/>
    <property type="molecule type" value="Genomic_DNA"/>
</dbReference>
<dbReference type="PANTHER" id="PTHR10039:SF5">
    <property type="entry name" value="NACHT DOMAIN-CONTAINING PROTEIN"/>
    <property type="match status" value="1"/>
</dbReference>
<gene>
    <name evidence="5" type="ORF">DSM5745_01017</name>
</gene>
<dbReference type="Proteomes" id="UP000256690">
    <property type="component" value="Unassembled WGS sequence"/>
</dbReference>
<feature type="compositionally biased region" description="Basic and acidic residues" evidence="2">
    <location>
        <begin position="180"/>
        <end position="192"/>
    </location>
</feature>
<name>A0A3D8T561_9EURO</name>
<dbReference type="InterPro" id="IPR027417">
    <property type="entry name" value="P-loop_NTPase"/>
</dbReference>
<feature type="compositionally biased region" description="Acidic residues" evidence="2">
    <location>
        <begin position="291"/>
        <end position="310"/>
    </location>
</feature>
<feature type="domain" description="Nephrocystin 3-like N-terminal" evidence="3">
    <location>
        <begin position="334"/>
        <end position="507"/>
    </location>
</feature>
<dbReference type="Pfam" id="PF24883">
    <property type="entry name" value="NPHP3_N"/>
    <property type="match status" value="1"/>
</dbReference>
<feature type="compositionally biased region" description="Polar residues" evidence="2">
    <location>
        <begin position="193"/>
        <end position="206"/>
    </location>
</feature>
<dbReference type="RefSeq" id="XP_026608878.1">
    <property type="nucleotide sequence ID" value="XM_026743033.1"/>
</dbReference>
<dbReference type="STRING" id="1810919.A0A3D8T561"/>
<evidence type="ECO:0000313" key="5">
    <source>
        <dbReference type="EMBL" id="RDW93695.1"/>
    </source>
</evidence>
<reference evidence="5 6" key="1">
    <citation type="journal article" date="2018" name="IMA Fungus">
        <title>IMA Genome-F 9: Draft genome sequence of Annulohypoxylon stygium, Aspergillus mulundensis, Berkeleyomyces basicola (syn. Thielaviopsis basicola), Ceratocystis smalleyi, two Cercospora beticola strains, Coleophoma cylindrospora, Fusarium fracticaudum, Phialophora cf. hyalina, and Morchella septimelata.</title>
        <authorList>
            <person name="Wingfield B.D."/>
            <person name="Bills G.F."/>
            <person name="Dong Y."/>
            <person name="Huang W."/>
            <person name="Nel W.J."/>
            <person name="Swalarsk-Parry B.S."/>
            <person name="Vaghefi N."/>
            <person name="Wilken P.M."/>
            <person name="An Z."/>
            <person name="de Beer Z.W."/>
            <person name="De Vos L."/>
            <person name="Chen L."/>
            <person name="Duong T.A."/>
            <person name="Gao Y."/>
            <person name="Hammerbacher A."/>
            <person name="Kikkert J.R."/>
            <person name="Li Y."/>
            <person name="Li H."/>
            <person name="Li K."/>
            <person name="Li Q."/>
            <person name="Liu X."/>
            <person name="Ma X."/>
            <person name="Naidoo K."/>
            <person name="Pethybridge S.J."/>
            <person name="Sun J."/>
            <person name="Steenkamp E.T."/>
            <person name="van der Nest M.A."/>
            <person name="van Wyk S."/>
            <person name="Wingfield M.J."/>
            <person name="Xiong C."/>
            <person name="Yue Q."/>
            <person name="Zhang X."/>
        </authorList>
    </citation>
    <scope>NUCLEOTIDE SEQUENCE [LARGE SCALE GENOMIC DNA]</scope>
    <source>
        <strain evidence="5 6">DSM 5745</strain>
    </source>
</reference>
<feature type="region of interest" description="Disordered" evidence="2">
    <location>
        <begin position="271"/>
        <end position="310"/>
    </location>
</feature>
<evidence type="ECO:0000259" key="4">
    <source>
        <dbReference type="Pfam" id="PF25053"/>
    </source>
</evidence>
<keyword evidence="6" id="KW-1185">Reference proteome</keyword>
<dbReference type="GeneID" id="38111387"/>
<dbReference type="Gene3D" id="3.40.50.300">
    <property type="entry name" value="P-loop containing nucleotide triphosphate hydrolases"/>
    <property type="match status" value="1"/>
</dbReference>
<dbReference type="OrthoDB" id="443402at2759"/>
<organism evidence="5 6">
    <name type="scientific">Aspergillus mulundensis</name>
    <dbReference type="NCBI Taxonomy" id="1810919"/>
    <lineage>
        <taxon>Eukaryota</taxon>
        <taxon>Fungi</taxon>
        <taxon>Dikarya</taxon>
        <taxon>Ascomycota</taxon>
        <taxon>Pezizomycotina</taxon>
        <taxon>Eurotiomycetes</taxon>
        <taxon>Eurotiomycetidae</taxon>
        <taxon>Eurotiales</taxon>
        <taxon>Aspergillaceae</taxon>
        <taxon>Aspergillus</taxon>
        <taxon>Aspergillus subgen. Nidulantes</taxon>
    </lineage>
</organism>
<evidence type="ECO:0000256" key="2">
    <source>
        <dbReference type="SAM" id="MobiDB-lite"/>
    </source>
</evidence>
<evidence type="ECO:0000259" key="3">
    <source>
        <dbReference type="Pfam" id="PF24883"/>
    </source>
</evidence>
<dbReference type="InterPro" id="IPR056884">
    <property type="entry name" value="NPHP3-like_N"/>
</dbReference>
<accession>A0A3D8T561</accession>
<dbReference type="Pfam" id="PF25053">
    <property type="entry name" value="DUF7791"/>
    <property type="match status" value="1"/>
</dbReference>
<dbReference type="SUPFAM" id="SSF52540">
    <property type="entry name" value="P-loop containing nucleoside triphosphate hydrolases"/>
    <property type="match status" value="1"/>
</dbReference>